<dbReference type="OrthoDB" id="287613at2"/>
<dbReference type="AlphaFoldDB" id="A0A518GXK3"/>
<proteinExistence type="predicted"/>
<sequence length="104" mass="11081">MQTVLATLPGSAPCQRLQVALEQGEDGRLTICLADQHHAEGIGWFTQRSMQLDPTQWAQLQGVLGSAGARSLLAEESSEPPATIPFPGPRGPERYRLAAGDGSE</sequence>
<protein>
    <submittedName>
        <fullName evidence="2">Uncharacterized protein</fullName>
    </submittedName>
</protein>
<dbReference type="KEGG" id="tpla:ElP_11910"/>
<evidence type="ECO:0000256" key="1">
    <source>
        <dbReference type="SAM" id="MobiDB-lite"/>
    </source>
</evidence>
<evidence type="ECO:0000313" key="3">
    <source>
        <dbReference type="Proteomes" id="UP000317835"/>
    </source>
</evidence>
<organism evidence="2 3">
    <name type="scientific">Tautonia plasticadhaerens</name>
    <dbReference type="NCBI Taxonomy" id="2527974"/>
    <lineage>
        <taxon>Bacteria</taxon>
        <taxon>Pseudomonadati</taxon>
        <taxon>Planctomycetota</taxon>
        <taxon>Planctomycetia</taxon>
        <taxon>Isosphaerales</taxon>
        <taxon>Isosphaeraceae</taxon>
        <taxon>Tautonia</taxon>
    </lineage>
</organism>
<keyword evidence="3" id="KW-1185">Reference proteome</keyword>
<dbReference type="RefSeq" id="WP_145267712.1">
    <property type="nucleotide sequence ID" value="NZ_CP036426.1"/>
</dbReference>
<dbReference type="Proteomes" id="UP000317835">
    <property type="component" value="Chromosome"/>
</dbReference>
<evidence type="ECO:0000313" key="2">
    <source>
        <dbReference type="EMBL" id="QDV33320.1"/>
    </source>
</evidence>
<gene>
    <name evidence="2" type="ORF">ElP_11910</name>
</gene>
<accession>A0A518GXK3</accession>
<reference evidence="2 3" key="1">
    <citation type="submission" date="2019-02" db="EMBL/GenBank/DDBJ databases">
        <title>Deep-cultivation of Planctomycetes and their phenomic and genomic characterization uncovers novel biology.</title>
        <authorList>
            <person name="Wiegand S."/>
            <person name="Jogler M."/>
            <person name="Boedeker C."/>
            <person name="Pinto D."/>
            <person name="Vollmers J."/>
            <person name="Rivas-Marin E."/>
            <person name="Kohn T."/>
            <person name="Peeters S.H."/>
            <person name="Heuer A."/>
            <person name="Rast P."/>
            <person name="Oberbeckmann S."/>
            <person name="Bunk B."/>
            <person name="Jeske O."/>
            <person name="Meyerdierks A."/>
            <person name="Storesund J.E."/>
            <person name="Kallscheuer N."/>
            <person name="Luecker S."/>
            <person name="Lage O.M."/>
            <person name="Pohl T."/>
            <person name="Merkel B.J."/>
            <person name="Hornburger P."/>
            <person name="Mueller R.-W."/>
            <person name="Bruemmer F."/>
            <person name="Labrenz M."/>
            <person name="Spormann A.M."/>
            <person name="Op den Camp H."/>
            <person name="Overmann J."/>
            <person name="Amann R."/>
            <person name="Jetten M.S.M."/>
            <person name="Mascher T."/>
            <person name="Medema M.H."/>
            <person name="Devos D.P."/>
            <person name="Kaster A.-K."/>
            <person name="Ovreas L."/>
            <person name="Rohde M."/>
            <person name="Galperin M.Y."/>
            <person name="Jogler C."/>
        </authorList>
    </citation>
    <scope>NUCLEOTIDE SEQUENCE [LARGE SCALE GENOMIC DNA]</scope>
    <source>
        <strain evidence="2 3">ElP</strain>
    </source>
</reference>
<name>A0A518GXK3_9BACT</name>
<feature type="region of interest" description="Disordered" evidence="1">
    <location>
        <begin position="74"/>
        <end position="104"/>
    </location>
</feature>
<dbReference type="EMBL" id="CP036426">
    <property type="protein sequence ID" value="QDV33320.1"/>
    <property type="molecule type" value="Genomic_DNA"/>
</dbReference>